<evidence type="ECO:0000256" key="10">
    <source>
        <dbReference type="ARBA" id="ARBA00023180"/>
    </source>
</evidence>
<dbReference type="GO" id="GO:0016020">
    <property type="term" value="C:membrane"/>
    <property type="evidence" value="ECO:0007669"/>
    <property type="project" value="UniProtKB-SubCell"/>
</dbReference>
<dbReference type="Proteomes" id="UP001604336">
    <property type="component" value="Unassembled WGS sequence"/>
</dbReference>
<comment type="similarity">
    <text evidence="3">Belongs to the glycosyltransferase GT106 family.</text>
</comment>
<keyword evidence="12" id="KW-0119">Carbohydrate metabolism</keyword>
<sequence length="319" mass="36078">MSNGGTTNSGTSGSPIIGGPYSTHRRRVADLNNDVEKSLDHVQISCDHSIEDNDSETSNDDNVGGCQSHHHHHHHPMIRHLFVRKRVPENWVLGVEESILSAYSILHSLRSRNNMGRIILGLLLVLVMLSAYLKFSFMTGVGQREVNEILIVQNFNSDWSNAQRVMFESDASSGDVMQKRQMKEFPVPEIWMKPNSDDYYQCIARPRNRIRTGSATNGYIIVHANGGLNQMRTGICDMAAIAKIMNATLVLPSLDHESFWTDPSDFKDIFDWRHFIEVLKDDIEIVESLPSQYAALNPVVKAPVSWSKASYYREKSFLC</sequence>
<comment type="pathway">
    <text evidence="2">Glycan metabolism.</text>
</comment>
<dbReference type="Pfam" id="PF10250">
    <property type="entry name" value="O-FucT"/>
    <property type="match status" value="1"/>
</dbReference>
<feature type="transmembrane region" description="Helical" evidence="15">
    <location>
        <begin position="118"/>
        <end position="137"/>
    </location>
</feature>
<feature type="region of interest" description="Disordered" evidence="14">
    <location>
        <begin position="50"/>
        <end position="71"/>
    </location>
</feature>
<evidence type="ECO:0000256" key="8">
    <source>
        <dbReference type="ARBA" id="ARBA00022989"/>
    </source>
</evidence>
<comment type="caution">
    <text evidence="16">The sequence shown here is derived from an EMBL/GenBank/DDBJ whole genome shotgun (WGS) entry which is preliminary data.</text>
</comment>
<dbReference type="PANTHER" id="PTHR31741">
    <property type="entry name" value="OS02G0726500 PROTEIN-RELATED"/>
    <property type="match status" value="1"/>
</dbReference>
<feature type="region of interest" description="Disordered" evidence="14">
    <location>
        <begin position="1"/>
        <end position="22"/>
    </location>
</feature>
<dbReference type="PANTHER" id="PTHR31741:SF4">
    <property type="entry name" value="O-FUCOSYLTRANSFERASE 28"/>
    <property type="match status" value="1"/>
</dbReference>
<evidence type="ECO:0000313" key="17">
    <source>
        <dbReference type="Proteomes" id="UP001604336"/>
    </source>
</evidence>
<evidence type="ECO:0000256" key="1">
    <source>
        <dbReference type="ARBA" id="ARBA00004606"/>
    </source>
</evidence>
<reference evidence="17" key="1">
    <citation type="submission" date="2024-07" db="EMBL/GenBank/DDBJ databases">
        <title>Two chromosome-level genome assemblies of Korean endemic species Abeliophyllum distichum and Forsythia ovata (Oleaceae).</title>
        <authorList>
            <person name="Jang H."/>
        </authorList>
    </citation>
    <scope>NUCLEOTIDE SEQUENCE [LARGE SCALE GENOMIC DNA]</scope>
</reference>
<keyword evidence="8 15" id="KW-1133">Transmembrane helix</keyword>
<keyword evidence="6 15" id="KW-0812">Transmembrane</keyword>
<keyword evidence="7" id="KW-0735">Signal-anchor</keyword>
<evidence type="ECO:0000313" key="16">
    <source>
        <dbReference type="EMBL" id="KAL2484788.1"/>
    </source>
</evidence>
<evidence type="ECO:0000256" key="5">
    <source>
        <dbReference type="ARBA" id="ARBA00022679"/>
    </source>
</evidence>
<evidence type="ECO:0000256" key="13">
    <source>
        <dbReference type="ARBA" id="ARBA00030350"/>
    </source>
</evidence>
<accession>A0ABD1R8N3</accession>
<dbReference type="EMBL" id="JBFOLK010000009">
    <property type="protein sequence ID" value="KAL2484788.1"/>
    <property type="molecule type" value="Genomic_DNA"/>
</dbReference>
<keyword evidence="9 15" id="KW-0472">Membrane</keyword>
<evidence type="ECO:0000256" key="14">
    <source>
        <dbReference type="SAM" id="MobiDB-lite"/>
    </source>
</evidence>
<evidence type="ECO:0000256" key="12">
    <source>
        <dbReference type="ARBA" id="ARBA00023277"/>
    </source>
</evidence>
<keyword evidence="17" id="KW-1185">Reference proteome</keyword>
<evidence type="ECO:0000256" key="4">
    <source>
        <dbReference type="ARBA" id="ARBA00022676"/>
    </source>
</evidence>
<keyword evidence="5" id="KW-0808">Transferase</keyword>
<dbReference type="AlphaFoldDB" id="A0ABD1R8N3"/>
<organism evidence="16 17">
    <name type="scientific">Abeliophyllum distichum</name>
    <dbReference type="NCBI Taxonomy" id="126358"/>
    <lineage>
        <taxon>Eukaryota</taxon>
        <taxon>Viridiplantae</taxon>
        <taxon>Streptophyta</taxon>
        <taxon>Embryophyta</taxon>
        <taxon>Tracheophyta</taxon>
        <taxon>Spermatophyta</taxon>
        <taxon>Magnoliopsida</taxon>
        <taxon>eudicotyledons</taxon>
        <taxon>Gunneridae</taxon>
        <taxon>Pentapetalae</taxon>
        <taxon>asterids</taxon>
        <taxon>lamiids</taxon>
        <taxon>Lamiales</taxon>
        <taxon>Oleaceae</taxon>
        <taxon>Forsythieae</taxon>
        <taxon>Abeliophyllum</taxon>
    </lineage>
</organism>
<evidence type="ECO:0000256" key="9">
    <source>
        <dbReference type="ARBA" id="ARBA00023136"/>
    </source>
</evidence>
<keyword evidence="10" id="KW-0325">Glycoprotein</keyword>
<evidence type="ECO:0000256" key="11">
    <source>
        <dbReference type="ARBA" id="ARBA00023253"/>
    </source>
</evidence>
<keyword evidence="4" id="KW-0328">Glycosyltransferase</keyword>
<evidence type="ECO:0000256" key="15">
    <source>
        <dbReference type="SAM" id="Phobius"/>
    </source>
</evidence>
<evidence type="ECO:0000256" key="7">
    <source>
        <dbReference type="ARBA" id="ARBA00022968"/>
    </source>
</evidence>
<evidence type="ECO:0000256" key="3">
    <source>
        <dbReference type="ARBA" id="ARBA00007737"/>
    </source>
</evidence>
<dbReference type="GO" id="GO:0006004">
    <property type="term" value="P:fucose metabolic process"/>
    <property type="evidence" value="ECO:0007669"/>
    <property type="project" value="UniProtKB-KW"/>
</dbReference>
<evidence type="ECO:0000256" key="2">
    <source>
        <dbReference type="ARBA" id="ARBA00004881"/>
    </source>
</evidence>
<keyword evidence="11" id="KW-0294">Fucose metabolism</keyword>
<comment type="subcellular location">
    <subcellularLocation>
        <location evidence="1">Membrane</location>
        <topology evidence="1">Single-pass type II membrane protein</topology>
    </subcellularLocation>
</comment>
<name>A0ABD1R8N3_9LAMI</name>
<proteinExistence type="inferred from homology"/>
<evidence type="ECO:0000256" key="6">
    <source>
        <dbReference type="ARBA" id="ARBA00022692"/>
    </source>
</evidence>
<gene>
    <name evidence="16" type="ORF">Adt_29544</name>
</gene>
<dbReference type="InterPro" id="IPR019378">
    <property type="entry name" value="GDP-Fuc_O-FucTrfase"/>
</dbReference>
<protein>
    <recommendedName>
        <fullName evidence="13">O-fucosyltransferase family protein</fullName>
    </recommendedName>
</protein>
<dbReference type="GO" id="GO:0016757">
    <property type="term" value="F:glycosyltransferase activity"/>
    <property type="evidence" value="ECO:0007669"/>
    <property type="project" value="UniProtKB-KW"/>
</dbReference>